<comment type="caution">
    <text evidence="3">The sequence shown here is derived from an EMBL/GenBank/DDBJ whole genome shotgun (WGS) entry which is preliminary data.</text>
</comment>
<feature type="transmembrane region" description="Helical" evidence="2">
    <location>
        <begin position="6"/>
        <end position="26"/>
    </location>
</feature>
<protein>
    <submittedName>
        <fullName evidence="3">Uncharacterized protein</fullName>
    </submittedName>
</protein>
<organism evidence="3 4">
    <name type="scientific">Arthrobacter globiformis</name>
    <dbReference type="NCBI Taxonomy" id="1665"/>
    <lineage>
        <taxon>Bacteria</taxon>
        <taxon>Bacillati</taxon>
        <taxon>Actinomycetota</taxon>
        <taxon>Actinomycetes</taxon>
        <taxon>Micrococcales</taxon>
        <taxon>Micrococcaceae</taxon>
        <taxon>Arthrobacter</taxon>
    </lineage>
</organism>
<dbReference type="AlphaFoldDB" id="A0A328HCF3"/>
<accession>A0A328HCF3</accession>
<proteinExistence type="predicted"/>
<evidence type="ECO:0000256" key="1">
    <source>
        <dbReference type="SAM" id="MobiDB-lite"/>
    </source>
</evidence>
<dbReference type="RefSeq" id="WP_111904853.1">
    <property type="nucleotide sequence ID" value="NZ_QLNP01000096.1"/>
</dbReference>
<feature type="compositionally biased region" description="Low complexity" evidence="1">
    <location>
        <begin position="52"/>
        <end position="65"/>
    </location>
</feature>
<keyword evidence="2" id="KW-0472">Membrane</keyword>
<reference evidence="3 4" key="1">
    <citation type="submission" date="2018-04" db="EMBL/GenBank/DDBJ databases">
        <title>Bacteria isolated from cave deposits of Manipur.</title>
        <authorList>
            <person name="Sahoo D."/>
            <person name="Sarangthem I."/>
            <person name="Nandeibam J."/>
        </authorList>
    </citation>
    <scope>NUCLEOTIDE SEQUENCE [LARGE SCALE GENOMIC DNA]</scope>
    <source>
        <strain evidence="4">mrc11</strain>
    </source>
</reference>
<evidence type="ECO:0000313" key="3">
    <source>
        <dbReference type="EMBL" id="RAM36232.1"/>
    </source>
</evidence>
<dbReference type="OrthoDB" id="4950901at2"/>
<feature type="compositionally biased region" description="Basic and acidic residues" evidence="1">
    <location>
        <begin position="68"/>
        <end position="80"/>
    </location>
</feature>
<feature type="region of interest" description="Disordered" evidence="1">
    <location>
        <begin position="31"/>
        <end position="80"/>
    </location>
</feature>
<gene>
    <name evidence="3" type="ORF">DBZ45_15920</name>
</gene>
<keyword evidence="2" id="KW-0812">Transmembrane</keyword>
<evidence type="ECO:0000313" key="4">
    <source>
        <dbReference type="Proteomes" id="UP000249166"/>
    </source>
</evidence>
<sequence>MAENSKSVLLPVMAVAVFAGLGRMVFQKVKADRAARQNPAGQTRGGSGGAGQTRVGRLVGRSVGRGAAGRDRVAGPVDEKTRQWISEVVRTPRQ</sequence>
<evidence type="ECO:0000256" key="2">
    <source>
        <dbReference type="SAM" id="Phobius"/>
    </source>
</evidence>
<dbReference type="Proteomes" id="UP000249166">
    <property type="component" value="Unassembled WGS sequence"/>
</dbReference>
<dbReference type="EMBL" id="QLNP01000096">
    <property type="protein sequence ID" value="RAM36232.1"/>
    <property type="molecule type" value="Genomic_DNA"/>
</dbReference>
<keyword evidence="2" id="KW-1133">Transmembrane helix</keyword>
<name>A0A328HCF3_ARTGO</name>